<dbReference type="EMBL" id="JACHMH010000001">
    <property type="protein sequence ID" value="MBB4679854.1"/>
    <property type="molecule type" value="Genomic_DNA"/>
</dbReference>
<dbReference type="SMART" id="SM01092">
    <property type="entry name" value="CO_deh_flav_C"/>
    <property type="match status" value="1"/>
</dbReference>
<sequence>MRTFDYTAARTVEEAIRLVGERPGAAYIAGGTDLLNLMKDGARAPDRVVDINALPLAGITQDRGVLRIGALSRMSAVAAHPLIRRSMPVVAQALLASASPQVRNMAAIGGNLLQRTRCGYFRDTAAPCNKRVPGSGCAALDGEHRQHAILGVSQDCIATHPSDLAVALLALDATVLTQGPDGPRRVPMRDFHLVPGTTADRENVLRHAELITGVEVPLTAMAARSRYLKLRDRATFEFAVVSVAAALDLRGGQVRDLRLAFGGVATKPWRSEEAEDRLRGRRLTTADLDAAGAALVRDAVPREQNAFKSTLVRRALTGLVEEMGALR</sequence>
<dbReference type="Proteomes" id="UP000533598">
    <property type="component" value="Unassembled WGS sequence"/>
</dbReference>
<reference evidence="3 4" key="1">
    <citation type="submission" date="2020-08" db="EMBL/GenBank/DDBJ databases">
        <title>Sequencing the genomes of 1000 actinobacteria strains.</title>
        <authorList>
            <person name="Klenk H.-P."/>
        </authorList>
    </citation>
    <scope>NUCLEOTIDE SEQUENCE [LARGE SCALE GENOMIC DNA]</scope>
    <source>
        <strain evidence="3 4">DSM 44230</strain>
    </source>
</reference>
<dbReference type="InterPro" id="IPR016166">
    <property type="entry name" value="FAD-bd_PCMH"/>
</dbReference>
<protein>
    <submittedName>
        <fullName evidence="3">Xanthine dehydrogenase YagS FAD-binding subunit</fullName>
        <ecNumber evidence="3">1.17.1.4</ecNumber>
    </submittedName>
</protein>
<comment type="caution">
    <text evidence="3">The sequence shown here is derived from an EMBL/GenBank/DDBJ whole genome shotgun (WGS) entry which is preliminary data.</text>
</comment>
<dbReference type="PANTHER" id="PTHR42659:SF1">
    <property type="entry name" value="OXIDOREDUCTASE"/>
    <property type="match status" value="1"/>
</dbReference>
<dbReference type="Pfam" id="PF03450">
    <property type="entry name" value="CO_deh_flav_C"/>
    <property type="match status" value="1"/>
</dbReference>
<organism evidence="3 4">
    <name type="scientific">Crossiella cryophila</name>
    <dbReference type="NCBI Taxonomy" id="43355"/>
    <lineage>
        <taxon>Bacteria</taxon>
        <taxon>Bacillati</taxon>
        <taxon>Actinomycetota</taxon>
        <taxon>Actinomycetes</taxon>
        <taxon>Pseudonocardiales</taxon>
        <taxon>Pseudonocardiaceae</taxon>
        <taxon>Crossiella</taxon>
    </lineage>
</organism>
<dbReference type="InterPro" id="IPR005107">
    <property type="entry name" value="CO_DH_flav_C"/>
</dbReference>
<dbReference type="InterPro" id="IPR002346">
    <property type="entry name" value="Mopterin_DH_FAD-bd"/>
</dbReference>
<dbReference type="AlphaFoldDB" id="A0A7W7FYA8"/>
<proteinExistence type="predicted"/>
<feature type="domain" description="FAD-binding PCMH-type" evidence="2">
    <location>
        <begin position="1"/>
        <end position="221"/>
    </location>
</feature>
<evidence type="ECO:0000259" key="2">
    <source>
        <dbReference type="PROSITE" id="PS51387"/>
    </source>
</evidence>
<dbReference type="Gene3D" id="3.30.390.50">
    <property type="entry name" value="CO dehydrogenase flavoprotein, C-terminal domain"/>
    <property type="match status" value="1"/>
</dbReference>
<gene>
    <name evidence="3" type="ORF">HNR67_005972</name>
</gene>
<dbReference type="Pfam" id="PF00941">
    <property type="entry name" value="FAD_binding_5"/>
    <property type="match status" value="1"/>
</dbReference>
<evidence type="ECO:0000256" key="1">
    <source>
        <dbReference type="ARBA" id="ARBA00023002"/>
    </source>
</evidence>
<dbReference type="InterPro" id="IPR036683">
    <property type="entry name" value="CO_DH_flav_C_dom_sf"/>
</dbReference>
<dbReference type="SUPFAM" id="SSF55447">
    <property type="entry name" value="CO dehydrogenase flavoprotein C-terminal domain-like"/>
    <property type="match status" value="1"/>
</dbReference>
<dbReference type="InterPro" id="IPR016169">
    <property type="entry name" value="FAD-bd_PCMH_sub2"/>
</dbReference>
<evidence type="ECO:0000313" key="4">
    <source>
        <dbReference type="Proteomes" id="UP000533598"/>
    </source>
</evidence>
<evidence type="ECO:0000313" key="3">
    <source>
        <dbReference type="EMBL" id="MBB4679854.1"/>
    </source>
</evidence>
<keyword evidence="1 3" id="KW-0560">Oxidoreductase</keyword>
<keyword evidence="4" id="KW-1185">Reference proteome</keyword>
<dbReference type="PANTHER" id="PTHR42659">
    <property type="entry name" value="XANTHINE DEHYDROGENASE SUBUNIT C-RELATED"/>
    <property type="match status" value="1"/>
</dbReference>
<accession>A0A7W7FYA8</accession>
<dbReference type="Gene3D" id="3.30.465.10">
    <property type="match status" value="2"/>
</dbReference>
<name>A0A7W7FYA8_9PSEU</name>
<dbReference type="InterPro" id="IPR051312">
    <property type="entry name" value="Diverse_Substr_Oxidored"/>
</dbReference>
<dbReference type="InterPro" id="IPR036318">
    <property type="entry name" value="FAD-bd_PCMH-like_sf"/>
</dbReference>
<dbReference type="Gene3D" id="3.30.43.10">
    <property type="entry name" value="Uridine Diphospho-n-acetylenolpyruvylglucosamine Reductase, domain 2"/>
    <property type="match status" value="1"/>
</dbReference>
<dbReference type="EC" id="1.17.1.4" evidence="3"/>
<dbReference type="GO" id="GO:0004854">
    <property type="term" value="F:xanthine dehydrogenase activity"/>
    <property type="evidence" value="ECO:0007669"/>
    <property type="project" value="UniProtKB-EC"/>
</dbReference>
<dbReference type="PROSITE" id="PS51387">
    <property type="entry name" value="FAD_PCMH"/>
    <property type="match status" value="1"/>
</dbReference>
<dbReference type="GO" id="GO:0071949">
    <property type="term" value="F:FAD binding"/>
    <property type="evidence" value="ECO:0007669"/>
    <property type="project" value="InterPro"/>
</dbReference>
<dbReference type="InterPro" id="IPR016167">
    <property type="entry name" value="FAD-bd_PCMH_sub1"/>
</dbReference>
<dbReference type="RefSeq" id="WP_185005554.1">
    <property type="nucleotide sequence ID" value="NZ_BAAAUI010000043.1"/>
</dbReference>
<dbReference type="SUPFAM" id="SSF56176">
    <property type="entry name" value="FAD-binding/transporter-associated domain-like"/>
    <property type="match status" value="1"/>
</dbReference>